<dbReference type="InterPro" id="IPR007016">
    <property type="entry name" value="O-antigen_ligase-rel_domated"/>
</dbReference>
<feature type="transmembrane region" description="Helical" evidence="5">
    <location>
        <begin position="194"/>
        <end position="214"/>
    </location>
</feature>
<dbReference type="AlphaFoldDB" id="A0A1M7HRQ0"/>
<feature type="transmembrane region" description="Helical" evidence="5">
    <location>
        <begin position="74"/>
        <end position="92"/>
    </location>
</feature>
<proteinExistence type="predicted"/>
<accession>A0A1M7HRQ0</accession>
<evidence type="ECO:0000259" key="6">
    <source>
        <dbReference type="Pfam" id="PF04932"/>
    </source>
</evidence>
<feature type="transmembrane region" description="Helical" evidence="5">
    <location>
        <begin position="20"/>
        <end position="37"/>
    </location>
</feature>
<reference evidence="8" key="1">
    <citation type="submission" date="2016-11" db="EMBL/GenBank/DDBJ databases">
        <authorList>
            <person name="Varghese N."/>
            <person name="Submissions S."/>
        </authorList>
    </citation>
    <scope>NUCLEOTIDE SEQUENCE [LARGE SCALE GENOMIC DNA]</scope>
    <source>
        <strain evidence="8">CECT 8089</strain>
    </source>
</reference>
<dbReference type="GO" id="GO:0016020">
    <property type="term" value="C:membrane"/>
    <property type="evidence" value="ECO:0007669"/>
    <property type="project" value="UniProtKB-SubCell"/>
</dbReference>
<organism evidence="7 8">
    <name type="scientific">Phytopseudomonas punonensis</name>
    <dbReference type="NCBI Taxonomy" id="1220495"/>
    <lineage>
        <taxon>Bacteria</taxon>
        <taxon>Pseudomonadati</taxon>
        <taxon>Pseudomonadota</taxon>
        <taxon>Gammaproteobacteria</taxon>
        <taxon>Pseudomonadales</taxon>
        <taxon>Pseudomonadaceae</taxon>
        <taxon>Phytopseudomonas</taxon>
    </lineage>
</organism>
<feature type="transmembrane region" description="Helical" evidence="5">
    <location>
        <begin position="370"/>
        <end position="387"/>
    </location>
</feature>
<feature type="transmembrane region" description="Helical" evidence="5">
    <location>
        <begin position="234"/>
        <end position="252"/>
    </location>
</feature>
<evidence type="ECO:0000256" key="1">
    <source>
        <dbReference type="ARBA" id="ARBA00004141"/>
    </source>
</evidence>
<sequence>MQLPSQPNSIRSRLYDFIAMRWLVGGYLVLLTGLFWIPDGSQYTKYYYALIAAPALLGLLMAPTQIKPILRDPVIISFLVLSAWLLISIGWSRADEAVGSLAKRPLYVFMLFAGCALIALKSESLLLKTLRIGAGIGALAALINVIWFLQSAAPGDRLIGTGALRNPLLTSHVLGFLCTYWVAAWLSRSEQRDWLPVVMALPLLAALLATGSRTPLMGLALTSFWMLLVSGRRAVYLVSALLIGAGAVYLAAPDILLQRGTSFRPELWGDAWRQAGQHLWFGAGYDSKFEFDIPGIGYLLHDPHNVELAVLLELGLIGLGLWAIMYALALVRCLQLRAQPQFQIASALLIYGVCAGLTEGGNYLSRPNESWFLIWIPLALLCALSIRNRQAQA</sequence>
<evidence type="ECO:0000256" key="3">
    <source>
        <dbReference type="ARBA" id="ARBA00022989"/>
    </source>
</evidence>
<feature type="transmembrane region" description="Helical" evidence="5">
    <location>
        <begin position="341"/>
        <end position="358"/>
    </location>
</feature>
<dbReference type="EMBL" id="FRBQ01000004">
    <property type="protein sequence ID" value="SHM31222.1"/>
    <property type="molecule type" value="Genomic_DNA"/>
</dbReference>
<evidence type="ECO:0000313" key="7">
    <source>
        <dbReference type="EMBL" id="SHM31222.1"/>
    </source>
</evidence>
<name>A0A1M7HRQ0_9GAMM</name>
<feature type="domain" description="O-antigen ligase-related" evidence="6">
    <location>
        <begin position="200"/>
        <end position="322"/>
    </location>
</feature>
<keyword evidence="2 5" id="KW-0812">Transmembrane</keyword>
<evidence type="ECO:0000256" key="4">
    <source>
        <dbReference type="ARBA" id="ARBA00023136"/>
    </source>
</evidence>
<gene>
    <name evidence="7" type="ORF">SAMN05216288_3412</name>
</gene>
<comment type="subcellular location">
    <subcellularLocation>
        <location evidence="1">Membrane</location>
        <topology evidence="1">Multi-pass membrane protein</topology>
    </subcellularLocation>
</comment>
<feature type="transmembrane region" description="Helical" evidence="5">
    <location>
        <begin position="132"/>
        <end position="149"/>
    </location>
</feature>
<dbReference type="PANTHER" id="PTHR37422">
    <property type="entry name" value="TEICHURONIC ACID BIOSYNTHESIS PROTEIN TUAE"/>
    <property type="match status" value="1"/>
</dbReference>
<dbReference type="STRING" id="1220495.SAMN05216288_3412"/>
<keyword evidence="3 5" id="KW-1133">Transmembrane helix</keyword>
<dbReference type="GO" id="GO:0016874">
    <property type="term" value="F:ligase activity"/>
    <property type="evidence" value="ECO:0007669"/>
    <property type="project" value="UniProtKB-KW"/>
</dbReference>
<feature type="transmembrane region" description="Helical" evidence="5">
    <location>
        <begin position="308"/>
        <end position="329"/>
    </location>
</feature>
<evidence type="ECO:0000313" key="8">
    <source>
        <dbReference type="Proteomes" id="UP000184305"/>
    </source>
</evidence>
<dbReference type="Proteomes" id="UP000184305">
    <property type="component" value="Unassembled WGS sequence"/>
</dbReference>
<keyword evidence="8" id="KW-1185">Reference proteome</keyword>
<keyword evidence="7" id="KW-0436">Ligase</keyword>
<dbReference type="PANTHER" id="PTHR37422:SF13">
    <property type="entry name" value="LIPOPOLYSACCHARIDE BIOSYNTHESIS PROTEIN PA4999-RELATED"/>
    <property type="match status" value="1"/>
</dbReference>
<dbReference type="InterPro" id="IPR051533">
    <property type="entry name" value="WaaL-like"/>
</dbReference>
<protein>
    <submittedName>
        <fullName evidence="7">O-antigen ligase</fullName>
    </submittedName>
</protein>
<feature type="transmembrane region" description="Helical" evidence="5">
    <location>
        <begin position="169"/>
        <end position="187"/>
    </location>
</feature>
<evidence type="ECO:0000256" key="5">
    <source>
        <dbReference type="SAM" id="Phobius"/>
    </source>
</evidence>
<feature type="transmembrane region" description="Helical" evidence="5">
    <location>
        <begin position="43"/>
        <end position="62"/>
    </location>
</feature>
<evidence type="ECO:0000256" key="2">
    <source>
        <dbReference type="ARBA" id="ARBA00022692"/>
    </source>
</evidence>
<keyword evidence="4 5" id="KW-0472">Membrane</keyword>
<feature type="transmembrane region" description="Helical" evidence="5">
    <location>
        <begin position="104"/>
        <end position="120"/>
    </location>
</feature>
<dbReference type="Pfam" id="PF04932">
    <property type="entry name" value="Wzy_C"/>
    <property type="match status" value="1"/>
</dbReference>